<evidence type="ECO:0000313" key="1">
    <source>
        <dbReference type="EMBL" id="OAT12853.1"/>
    </source>
</evidence>
<dbReference type="RefSeq" id="XP_031580578.1">
    <property type="nucleotide sequence ID" value="XM_031725362.1"/>
</dbReference>
<dbReference type="EMBL" id="GG657469">
    <property type="protein sequence ID" value="OAT12853.1"/>
    <property type="molecule type" value="Genomic_DNA"/>
</dbReference>
<name>A0A179UYF8_BLAGS</name>
<reference evidence="2" key="1">
    <citation type="journal article" date="2015" name="PLoS Genet.">
        <title>The dynamic genome and transcriptome of the human fungal pathogen Blastomyces and close relative Emmonsia.</title>
        <authorList>
            <person name="Munoz J.F."/>
            <person name="Gauthier G.M."/>
            <person name="Desjardins C.A."/>
            <person name="Gallo J.E."/>
            <person name="Holder J."/>
            <person name="Sullivan T.D."/>
            <person name="Marty A.J."/>
            <person name="Carmen J.C."/>
            <person name="Chen Z."/>
            <person name="Ding L."/>
            <person name="Gujja S."/>
            <person name="Magrini V."/>
            <person name="Misas E."/>
            <person name="Mitreva M."/>
            <person name="Priest M."/>
            <person name="Saif S."/>
            <person name="Whiston E.A."/>
            <person name="Young S."/>
            <person name="Zeng Q."/>
            <person name="Goldman W.E."/>
            <person name="Mardis E.R."/>
            <person name="Taylor J.W."/>
            <person name="McEwen J.G."/>
            <person name="Clay O.K."/>
            <person name="Klein B.S."/>
            <person name="Cuomo C.A."/>
        </authorList>
    </citation>
    <scope>NUCLEOTIDE SEQUENCE [LARGE SCALE GENOMIC DNA]</scope>
    <source>
        <strain evidence="2">SLH14081</strain>
    </source>
</reference>
<accession>A0A179UYF8</accession>
<dbReference type="GeneID" id="42529314"/>
<dbReference type="Proteomes" id="UP000002038">
    <property type="component" value="Unassembled WGS sequence"/>
</dbReference>
<dbReference type="KEGG" id="bgh:BDBG_17705"/>
<dbReference type="VEuPathDB" id="FungiDB:BDBG_17705"/>
<organism evidence="1 2">
    <name type="scientific">Blastomyces gilchristii (strain SLH14081)</name>
    <name type="common">Blastomyces dermatitidis</name>
    <dbReference type="NCBI Taxonomy" id="559298"/>
    <lineage>
        <taxon>Eukaryota</taxon>
        <taxon>Fungi</taxon>
        <taxon>Dikarya</taxon>
        <taxon>Ascomycota</taxon>
        <taxon>Pezizomycotina</taxon>
        <taxon>Eurotiomycetes</taxon>
        <taxon>Eurotiomycetidae</taxon>
        <taxon>Onygenales</taxon>
        <taxon>Ajellomycetaceae</taxon>
        <taxon>Blastomyces</taxon>
    </lineage>
</organism>
<dbReference type="AlphaFoldDB" id="A0A179UYF8"/>
<evidence type="ECO:0000313" key="2">
    <source>
        <dbReference type="Proteomes" id="UP000002038"/>
    </source>
</evidence>
<protein>
    <submittedName>
        <fullName evidence="1">Uncharacterized protein</fullName>
    </submittedName>
</protein>
<sequence length="65" mass="7407">MTLEEINHLFAQSGVSAQHVAQHIQKERRGGRLVRENGHEIRLVPPKKLLKTRRESSNIQLLSAV</sequence>
<gene>
    <name evidence="1" type="ORF">BDBG_17705</name>
</gene>
<keyword evidence="2" id="KW-1185">Reference proteome</keyword>
<proteinExistence type="predicted"/>